<accession>A0A6P9ACL5</accession>
<feature type="region of interest" description="Disordered" evidence="1">
    <location>
        <begin position="1"/>
        <end position="24"/>
    </location>
</feature>
<evidence type="ECO:0000313" key="3">
    <source>
        <dbReference type="RefSeq" id="XP_034253636.1"/>
    </source>
</evidence>
<protein>
    <submittedName>
        <fullName evidence="3">Uncharacterized protein LOC117652663</fullName>
    </submittedName>
</protein>
<evidence type="ECO:0000313" key="2">
    <source>
        <dbReference type="Proteomes" id="UP000515158"/>
    </source>
</evidence>
<dbReference type="KEGG" id="tpal:117652663"/>
<dbReference type="GeneID" id="117652663"/>
<proteinExistence type="predicted"/>
<dbReference type="AlphaFoldDB" id="A0A6P9ACL5"/>
<name>A0A6P9ACL5_THRPL</name>
<dbReference type="Proteomes" id="UP000515158">
    <property type="component" value="Unplaced"/>
</dbReference>
<feature type="region of interest" description="Disordered" evidence="1">
    <location>
        <begin position="71"/>
        <end position="94"/>
    </location>
</feature>
<dbReference type="InParanoid" id="A0A6P9ACL5"/>
<sequence>MFRTFFSWENPHSDSKRQEYSTKKEHFQRAVKKLVGVFTSEKESTYYVPPCPENNQPFPRGLVANAYRNTKSRKHSLNPEASSQPKGVKRSRQKHLPSICYAPRNESEVLGATEFLAHSISPWPEVKKAWDITAPSRLSSLFSEESASKSKKKNSKEQPLLLCTYMSAWPVLKHASGTELILQDFNHLYPGHELTLYSAWEQFCTSVLRCAPKHVTDSYGRGLLTELKGDLRKGHRDVLIACLLPSLVQPTARVPKPGQGVWKPSIAESREAFVLHVKTVADVDTALKVREAKLLRLGVRSQPLLVIVGELKDIRNFVVVIDNNRYSVTGFLQSVDTLFKSFFALSTDYPVEAKQIWMLIQKSIYKISSSCEEKIPTVETVLNEFHV</sequence>
<reference evidence="3" key="1">
    <citation type="submission" date="2025-08" db="UniProtKB">
        <authorList>
            <consortium name="RefSeq"/>
        </authorList>
    </citation>
    <scope>IDENTIFICATION</scope>
    <source>
        <tissue evidence="3">Total insect</tissue>
    </source>
</reference>
<evidence type="ECO:0000256" key="1">
    <source>
        <dbReference type="SAM" id="MobiDB-lite"/>
    </source>
</evidence>
<organism evidence="3">
    <name type="scientific">Thrips palmi</name>
    <name type="common">Melon thrips</name>
    <dbReference type="NCBI Taxonomy" id="161013"/>
    <lineage>
        <taxon>Eukaryota</taxon>
        <taxon>Metazoa</taxon>
        <taxon>Ecdysozoa</taxon>
        <taxon>Arthropoda</taxon>
        <taxon>Hexapoda</taxon>
        <taxon>Insecta</taxon>
        <taxon>Pterygota</taxon>
        <taxon>Neoptera</taxon>
        <taxon>Paraneoptera</taxon>
        <taxon>Thysanoptera</taxon>
        <taxon>Terebrantia</taxon>
        <taxon>Thripoidea</taxon>
        <taxon>Thripidae</taxon>
        <taxon>Thrips</taxon>
    </lineage>
</organism>
<dbReference type="OrthoDB" id="7698488at2759"/>
<keyword evidence="2" id="KW-1185">Reference proteome</keyword>
<feature type="compositionally biased region" description="Basic and acidic residues" evidence="1">
    <location>
        <begin position="11"/>
        <end position="24"/>
    </location>
</feature>
<dbReference type="RefSeq" id="XP_034253636.1">
    <property type="nucleotide sequence ID" value="XM_034397745.1"/>
</dbReference>
<gene>
    <name evidence="3" type="primary">LOC117652663</name>
</gene>